<dbReference type="InterPro" id="IPR001940">
    <property type="entry name" value="Peptidase_S1C"/>
</dbReference>
<dbReference type="Gene3D" id="2.30.42.10">
    <property type="match status" value="1"/>
</dbReference>
<dbReference type="PANTHER" id="PTHR43343:SF3">
    <property type="entry name" value="PROTEASE DO-LIKE 8, CHLOROPLASTIC"/>
    <property type="match status" value="1"/>
</dbReference>
<gene>
    <name evidence="4" type="ORF">GCM10017600_02740</name>
</gene>
<feature type="region of interest" description="Disordered" evidence="3">
    <location>
        <begin position="299"/>
        <end position="322"/>
    </location>
</feature>
<dbReference type="AlphaFoldDB" id="A0A9W6HWB2"/>
<dbReference type="InterPro" id="IPR009003">
    <property type="entry name" value="Peptidase_S1_PA"/>
</dbReference>
<evidence type="ECO:0000256" key="1">
    <source>
        <dbReference type="ARBA" id="ARBA00022670"/>
    </source>
</evidence>
<organism evidence="4 5">
    <name type="scientific">Streptosporangium carneum</name>
    <dbReference type="NCBI Taxonomy" id="47481"/>
    <lineage>
        <taxon>Bacteria</taxon>
        <taxon>Bacillati</taxon>
        <taxon>Actinomycetota</taxon>
        <taxon>Actinomycetes</taxon>
        <taxon>Streptosporangiales</taxon>
        <taxon>Streptosporangiaceae</taxon>
        <taxon>Streptosporangium</taxon>
    </lineage>
</organism>
<protein>
    <submittedName>
        <fullName evidence="4">Protease</fullName>
    </submittedName>
</protein>
<reference evidence="4" key="2">
    <citation type="submission" date="2023-01" db="EMBL/GenBank/DDBJ databases">
        <authorList>
            <person name="Sun Q."/>
            <person name="Evtushenko L."/>
        </authorList>
    </citation>
    <scope>NUCLEOTIDE SEQUENCE</scope>
    <source>
        <strain evidence="4">VKM Ac-2007</strain>
    </source>
</reference>
<dbReference type="InterPro" id="IPR051201">
    <property type="entry name" value="Chloro_Bact_Ser_Proteases"/>
</dbReference>
<comment type="caution">
    <text evidence="4">The sequence shown here is derived from an EMBL/GenBank/DDBJ whole genome shotgun (WGS) entry which is preliminary data.</text>
</comment>
<dbReference type="InterPro" id="IPR036034">
    <property type="entry name" value="PDZ_sf"/>
</dbReference>
<evidence type="ECO:0000256" key="2">
    <source>
        <dbReference type="ARBA" id="ARBA00022801"/>
    </source>
</evidence>
<evidence type="ECO:0000256" key="3">
    <source>
        <dbReference type="SAM" id="MobiDB-lite"/>
    </source>
</evidence>
<dbReference type="Pfam" id="PF13365">
    <property type="entry name" value="Trypsin_2"/>
    <property type="match status" value="1"/>
</dbReference>
<keyword evidence="2" id="KW-0378">Hydrolase</keyword>
<evidence type="ECO:0000313" key="5">
    <source>
        <dbReference type="Proteomes" id="UP001143474"/>
    </source>
</evidence>
<reference evidence="4" key="1">
    <citation type="journal article" date="2014" name="Int. J. Syst. Evol. Microbiol.">
        <title>Complete genome sequence of Corynebacterium casei LMG S-19264T (=DSM 44701T), isolated from a smear-ripened cheese.</title>
        <authorList>
            <consortium name="US DOE Joint Genome Institute (JGI-PGF)"/>
            <person name="Walter F."/>
            <person name="Albersmeier A."/>
            <person name="Kalinowski J."/>
            <person name="Ruckert C."/>
        </authorList>
    </citation>
    <scope>NUCLEOTIDE SEQUENCE</scope>
    <source>
        <strain evidence="4">VKM Ac-2007</strain>
    </source>
</reference>
<dbReference type="SUPFAM" id="SSF50494">
    <property type="entry name" value="Trypsin-like serine proteases"/>
    <property type="match status" value="1"/>
</dbReference>
<dbReference type="GO" id="GO:0006508">
    <property type="term" value="P:proteolysis"/>
    <property type="evidence" value="ECO:0007669"/>
    <property type="project" value="UniProtKB-KW"/>
</dbReference>
<dbReference type="GO" id="GO:0004252">
    <property type="term" value="F:serine-type endopeptidase activity"/>
    <property type="evidence" value="ECO:0007669"/>
    <property type="project" value="InterPro"/>
</dbReference>
<evidence type="ECO:0000313" key="4">
    <source>
        <dbReference type="EMBL" id="GLK06869.1"/>
    </source>
</evidence>
<sequence length="322" mass="32293">MAVPAARIPTTLEADYRRGIAKVLPSVVQIISKAGSKELGEGSGVVYDTSGHIVTNAHVVSGATGFDVSLATGGPSRPARLVGAYPANDLAVLEVDDPTDLVPAVFGDSDDLSIGDIVLAMGNPLGLSGSVSDGIVSGLDRSVQFAAQEGATPATTTIKGLVQTTAAINPGNSGGALVDLSGQVDGILVANVVSVETGSTLPGIGFAIPSNTVTDVARQLISDGKVTKTDRAALGVAVRTVVNRRGRPAGVGVMRTGAGVAHAVLSPGSVIVSVDGVPTLTVQALSRVLSAREPGDTATVRLRRPDGSTATTTVRLGRHSGD</sequence>
<dbReference type="Gene3D" id="2.40.10.120">
    <property type="match status" value="1"/>
</dbReference>
<dbReference type="PANTHER" id="PTHR43343">
    <property type="entry name" value="PEPTIDASE S12"/>
    <property type="match status" value="1"/>
</dbReference>
<proteinExistence type="predicted"/>
<name>A0A9W6HWB2_9ACTN</name>
<dbReference type="PRINTS" id="PR00834">
    <property type="entry name" value="PROTEASES2C"/>
</dbReference>
<keyword evidence="1 4" id="KW-0645">Protease</keyword>
<dbReference type="SUPFAM" id="SSF50156">
    <property type="entry name" value="PDZ domain-like"/>
    <property type="match status" value="1"/>
</dbReference>
<accession>A0A9W6HWB2</accession>
<keyword evidence="5" id="KW-1185">Reference proteome</keyword>
<dbReference type="EMBL" id="BSEV01000001">
    <property type="protein sequence ID" value="GLK06869.1"/>
    <property type="molecule type" value="Genomic_DNA"/>
</dbReference>
<dbReference type="Proteomes" id="UP001143474">
    <property type="component" value="Unassembled WGS sequence"/>
</dbReference>